<accession>A0A7X6D7M5</accession>
<proteinExistence type="predicted"/>
<dbReference type="Proteomes" id="UP000521358">
    <property type="component" value="Unassembled WGS sequence"/>
</dbReference>
<comment type="caution">
    <text evidence="1">The sequence shown here is derived from an EMBL/GenBank/DDBJ whole genome shotgun (WGS) entry which is preliminary data.</text>
</comment>
<evidence type="ECO:0000313" key="1">
    <source>
        <dbReference type="EMBL" id="NKC67198.1"/>
    </source>
</evidence>
<sequence>MKLSPKEDFQEWLTDNFDVIKESISDECRKWSEKHNIQKCKPFEKQDELDIVDVDNLADNIAESLETGLMNVIKTYEES</sequence>
<protein>
    <submittedName>
        <fullName evidence="1">Uncharacterized protein</fullName>
    </submittedName>
</protein>
<evidence type="ECO:0000313" key="2">
    <source>
        <dbReference type="Proteomes" id="UP000521358"/>
    </source>
</evidence>
<dbReference type="EMBL" id="JAAVMB010000003">
    <property type="protein sequence ID" value="NKC67198.1"/>
    <property type="molecule type" value="Genomic_DNA"/>
</dbReference>
<organism evidence="1 2">
    <name type="scientific">Vagococcus fluvialis</name>
    <dbReference type="NCBI Taxonomy" id="2738"/>
    <lineage>
        <taxon>Bacteria</taxon>
        <taxon>Bacillati</taxon>
        <taxon>Bacillota</taxon>
        <taxon>Bacilli</taxon>
        <taxon>Lactobacillales</taxon>
        <taxon>Enterococcaceae</taxon>
        <taxon>Vagococcus</taxon>
    </lineage>
</organism>
<dbReference type="RefSeq" id="WP_167806454.1">
    <property type="nucleotide sequence ID" value="NZ_JAAVMB010000003.1"/>
</dbReference>
<gene>
    <name evidence="1" type="ORF">HED35_03785</name>
</gene>
<dbReference type="AlphaFoldDB" id="A0A7X6D7M5"/>
<reference evidence="1 2" key="1">
    <citation type="submission" date="2020-03" db="EMBL/GenBank/DDBJ databases">
        <title>Bacterial samples isolated from urine from healthy bovine heifers (Gyr breed).</title>
        <authorList>
            <person name="Giannattasio-Ferraz S."/>
            <person name="Maskeri L."/>
            <person name="Penido A."/>
            <person name="Barbosa-Stancioli E.F."/>
            <person name="Putonti C."/>
        </authorList>
    </citation>
    <scope>NUCLEOTIDE SEQUENCE [LARGE SCALE GENOMIC DNA]</scope>
    <source>
        <strain evidence="1 2">UFMG-H7</strain>
    </source>
</reference>
<name>A0A7X6D7M5_9ENTE</name>